<organism evidence="1 2">
    <name type="scientific">Neorhizobium lilium</name>
    <dbReference type="NCBI Taxonomy" id="2503024"/>
    <lineage>
        <taxon>Bacteria</taxon>
        <taxon>Pseudomonadati</taxon>
        <taxon>Pseudomonadota</taxon>
        <taxon>Alphaproteobacteria</taxon>
        <taxon>Hyphomicrobiales</taxon>
        <taxon>Rhizobiaceae</taxon>
        <taxon>Rhizobium/Agrobacterium group</taxon>
        <taxon>Neorhizobium</taxon>
    </lineage>
</organism>
<evidence type="ECO:0000313" key="2">
    <source>
        <dbReference type="Proteomes" id="UP000287687"/>
    </source>
</evidence>
<dbReference type="PANTHER" id="PTHR23416">
    <property type="entry name" value="SIALIC ACID SYNTHASE-RELATED"/>
    <property type="match status" value="1"/>
</dbReference>
<dbReference type="CDD" id="cd04647">
    <property type="entry name" value="LbH_MAT_like"/>
    <property type="match status" value="1"/>
</dbReference>
<dbReference type="PANTHER" id="PTHR23416:SF78">
    <property type="entry name" value="LIPOPOLYSACCHARIDE BIOSYNTHESIS O-ACETYL TRANSFERASE WBBJ-RELATED"/>
    <property type="match status" value="1"/>
</dbReference>
<gene>
    <name evidence="1" type="ORF">EPK99_07510</name>
</gene>
<dbReference type="EMBL" id="SBIP01000002">
    <property type="protein sequence ID" value="RWX78453.1"/>
    <property type="molecule type" value="Genomic_DNA"/>
</dbReference>
<dbReference type="InterPro" id="IPR001451">
    <property type="entry name" value="Hexapep"/>
</dbReference>
<keyword evidence="2" id="KW-1185">Reference proteome</keyword>
<comment type="caution">
    <text evidence="1">The sequence shown here is derived from an EMBL/GenBank/DDBJ whole genome shotgun (WGS) entry which is preliminary data.</text>
</comment>
<keyword evidence="1" id="KW-0808">Transferase</keyword>
<dbReference type="InterPro" id="IPR051159">
    <property type="entry name" value="Hexapeptide_acetyltransf"/>
</dbReference>
<dbReference type="AlphaFoldDB" id="A0A444LHE9"/>
<dbReference type="Pfam" id="PF00132">
    <property type="entry name" value="Hexapep"/>
    <property type="match status" value="1"/>
</dbReference>
<dbReference type="GO" id="GO:0016746">
    <property type="term" value="F:acyltransferase activity"/>
    <property type="evidence" value="ECO:0007669"/>
    <property type="project" value="UniProtKB-KW"/>
</dbReference>
<evidence type="ECO:0000313" key="1">
    <source>
        <dbReference type="EMBL" id="RWX78453.1"/>
    </source>
</evidence>
<dbReference type="OrthoDB" id="9815592at2"/>
<proteinExistence type="predicted"/>
<protein>
    <submittedName>
        <fullName evidence="1">Acyltransferase</fullName>
    </submittedName>
</protein>
<dbReference type="Gene3D" id="2.160.10.10">
    <property type="entry name" value="Hexapeptide repeat proteins"/>
    <property type="match status" value="1"/>
</dbReference>
<accession>A0A444LHE9</accession>
<dbReference type="Proteomes" id="UP000287687">
    <property type="component" value="Unassembled WGS sequence"/>
</dbReference>
<keyword evidence="1" id="KW-0012">Acyltransferase</keyword>
<name>A0A444LHE9_9HYPH</name>
<dbReference type="RefSeq" id="WP_128442431.1">
    <property type="nucleotide sequence ID" value="NZ_SBIP01000002.1"/>
</dbReference>
<sequence length="182" mass="18912">MGVRGLRVLLAVIAGGGRVKFGKRGAIRSGVRIDADKGSVRFGVEADIGYGAIIRCGRANIVIGDHFSLNPYSILYGGGGLTIGNNVRIAAHTTVIPANHSFDALDVPIRLQRSTAIGISIGNDVWIGANCVILDGAKIADGCVIAAGSVVRGETEPYGIYAGVPAKRIRFRGQSDRPSSAV</sequence>
<dbReference type="InterPro" id="IPR011004">
    <property type="entry name" value="Trimer_LpxA-like_sf"/>
</dbReference>
<reference evidence="1 2" key="1">
    <citation type="submission" date="2019-01" db="EMBL/GenBank/DDBJ databases">
        <title>The draft genome of Rhizobium sp. 24NR.</title>
        <authorList>
            <person name="Liu L."/>
            <person name="Liang L."/>
            <person name="Shi S."/>
            <person name="Xu L."/>
            <person name="Wang X."/>
            <person name="Li L."/>
            <person name="Zhang X."/>
        </authorList>
    </citation>
    <scope>NUCLEOTIDE SEQUENCE [LARGE SCALE GENOMIC DNA]</scope>
    <source>
        <strain evidence="1 2">24NR</strain>
    </source>
</reference>
<dbReference type="SUPFAM" id="SSF51161">
    <property type="entry name" value="Trimeric LpxA-like enzymes"/>
    <property type="match status" value="1"/>
</dbReference>